<comment type="caution">
    <text evidence="1">The sequence shown here is derived from an EMBL/GenBank/DDBJ whole genome shotgun (WGS) entry which is preliminary data.</text>
</comment>
<proteinExistence type="predicted"/>
<evidence type="ECO:0000313" key="1">
    <source>
        <dbReference type="EMBL" id="MBK0395507.1"/>
    </source>
</evidence>
<accession>A0ABS1BQH3</accession>
<gene>
    <name evidence="1" type="ORF">JDW22_02610</name>
</gene>
<organism evidence="1 2">
    <name type="scientific">Kingella bonacorsii</name>
    <dbReference type="NCBI Taxonomy" id="2796361"/>
    <lineage>
        <taxon>Bacteria</taxon>
        <taxon>Pseudomonadati</taxon>
        <taxon>Pseudomonadota</taxon>
        <taxon>Betaproteobacteria</taxon>
        <taxon>Neisseriales</taxon>
        <taxon>Neisseriaceae</taxon>
        <taxon>Kingella</taxon>
    </lineage>
</organism>
<protein>
    <submittedName>
        <fullName evidence="1">Uncharacterized protein</fullName>
    </submittedName>
</protein>
<dbReference type="RefSeq" id="WP_200521577.1">
    <property type="nucleotide sequence ID" value="NZ_JAEHNZ010000001.1"/>
</dbReference>
<name>A0ABS1BQH3_9NEIS</name>
<sequence length="78" mass="8253">MPDLPTLLCNPSFDDEPPPLHCVSCFQAAFTMLKGSLKRLGYGNAKSGYGGDTPCSVSGSAKGWGSLKRQTRFQAASV</sequence>
<dbReference type="Proteomes" id="UP000614058">
    <property type="component" value="Unassembled WGS sequence"/>
</dbReference>
<evidence type="ECO:0000313" key="2">
    <source>
        <dbReference type="Proteomes" id="UP000614058"/>
    </source>
</evidence>
<dbReference type="EMBL" id="JAEHNZ010000001">
    <property type="protein sequence ID" value="MBK0395507.1"/>
    <property type="molecule type" value="Genomic_DNA"/>
</dbReference>
<keyword evidence="2" id="KW-1185">Reference proteome</keyword>
<reference evidence="1 2" key="1">
    <citation type="journal article" date="2021" name="Pathogens">
        <title>Isolation and Characterization of Kingella bonacorsii sp. nov., A Novel Kingella Species Detected in a Stable Periodontitis Subject.</title>
        <authorList>
            <person name="Antezack A."/>
            <person name="Boxberger M."/>
            <person name="Rolland C."/>
            <person name="Monnet-Corti V."/>
            <person name="La Scola B."/>
        </authorList>
    </citation>
    <scope>NUCLEOTIDE SEQUENCE [LARGE SCALE GENOMIC DNA]</scope>
    <source>
        <strain evidence="1 2">Marseille-Q4569</strain>
    </source>
</reference>